<name>A0A1I3UZV7_9FLAO</name>
<proteinExistence type="predicted"/>
<reference evidence="3" key="1">
    <citation type="submission" date="2016-10" db="EMBL/GenBank/DDBJ databases">
        <authorList>
            <person name="Varghese N."/>
            <person name="Submissions S."/>
        </authorList>
    </citation>
    <scope>NUCLEOTIDE SEQUENCE [LARGE SCALE GENOMIC DNA]</scope>
    <source>
        <strain evidence="3">DSM 26542</strain>
    </source>
</reference>
<keyword evidence="1" id="KW-1133">Transmembrane helix</keyword>
<feature type="transmembrane region" description="Helical" evidence="1">
    <location>
        <begin position="47"/>
        <end position="69"/>
    </location>
</feature>
<feature type="transmembrane region" description="Helical" evidence="1">
    <location>
        <begin position="90"/>
        <end position="118"/>
    </location>
</feature>
<organism evidence="2 3">
    <name type="scientific">Myroides guanonis</name>
    <dbReference type="NCBI Taxonomy" id="1150112"/>
    <lineage>
        <taxon>Bacteria</taxon>
        <taxon>Pseudomonadati</taxon>
        <taxon>Bacteroidota</taxon>
        <taxon>Flavobacteriia</taxon>
        <taxon>Flavobacteriales</taxon>
        <taxon>Flavobacteriaceae</taxon>
        <taxon>Myroides</taxon>
    </lineage>
</organism>
<keyword evidence="1" id="KW-0812">Transmembrane</keyword>
<keyword evidence="3" id="KW-1185">Reference proteome</keyword>
<evidence type="ECO:0000313" key="3">
    <source>
        <dbReference type="Proteomes" id="UP000243887"/>
    </source>
</evidence>
<sequence>MNVKKNNGYNKMLILFKFSSYSAVIALFLVGFITLSDIFINKNQSTFHLLTLLVALIFFIMSFLGIFVYKNFRGIHNHIMMEKNVSSVQVSLRNLMLIASFVAIIITLISSLLSFALMQRMRDGMSLLG</sequence>
<dbReference type="AlphaFoldDB" id="A0A1I3UZV7"/>
<accession>A0A1I3UZV7</accession>
<protein>
    <submittedName>
        <fullName evidence="2">Uncharacterized protein</fullName>
    </submittedName>
</protein>
<gene>
    <name evidence="2" type="ORF">SAMN04487893_12031</name>
</gene>
<dbReference type="EMBL" id="FORU01000020">
    <property type="protein sequence ID" value="SFJ87441.1"/>
    <property type="molecule type" value="Genomic_DNA"/>
</dbReference>
<dbReference type="STRING" id="1150112.SAMN04487893_12031"/>
<dbReference type="Proteomes" id="UP000243887">
    <property type="component" value="Unassembled WGS sequence"/>
</dbReference>
<evidence type="ECO:0000256" key="1">
    <source>
        <dbReference type="SAM" id="Phobius"/>
    </source>
</evidence>
<keyword evidence="1" id="KW-0472">Membrane</keyword>
<feature type="transmembrane region" description="Helical" evidence="1">
    <location>
        <begin position="12"/>
        <end position="35"/>
    </location>
</feature>
<evidence type="ECO:0000313" key="2">
    <source>
        <dbReference type="EMBL" id="SFJ87441.1"/>
    </source>
</evidence>